<reference evidence="1 2" key="2">
    <citation type="journal article" date="2017" name="Genome Biol.">
        <title>New reference genome sequences of hot pepper reveal the massive evolution of plant disease-resistance genes by retroduplication.</title>
        <authorList>
            <person name="Kim S."/>
            <person name="Park J."/>
            <person name="Yeom S.I."/>
            <person name="Kim Y.M."/>
            <person name="Seo E."/>
            <person name="Kim K.T."/>
            <person name="Kim M.S."/>
            <person name="Lee J.M."/>
            <person name="Cheong K."/>
            <person name="Shin H.S."/>
            <person name="Kim S.B."/>
            <person name="Han K."/>
            <person name="Lee J."/>
            <person name="Park M."/>
            <person name="Lee H.A."/>
            <person name="Lee H.Y."/>
            <person name="Lee Y."/>
            <person name="Oh S."/>
            <person name="Lee J.H."/>
            <person name="Choi E."/>
            <person name="Choi E."/>
            <person name="Lee S.E."/>
            <person name="Jeon J."/>
            <person name="Kim H."/>
            <person name="Choi G."/>
            <person name="Song H."/>
            <person name="Lee J."/>
            <person name="Lee S.C."/>
            <person name="Kwon J.K."/>
            <person name="Lee H.Y."/>
            <person name="Koo N."/>
            <person name="Hong Y."/>
            <person name="Kim R.W."/>
            <person name="Kang W.H."/>
            <person name="Huh J.H."/>
            <person name="Kang B.C."/>
            <person name="Yang T.J."/>
            <person name="Lee Y.H."/>
            <person name="Bennetzen J.L."/>
            <person name="Choi D."/>
        </authorList>
    </citation>
    <scope>NUCLEOTIDE SEQUENCE [LARGE SCALE GENOMIC DNA]</scope>
    <source>
        <strain evidence="2">cv. CM334</strain>
    </source>
</reference>
<sequence length="211" mass="24677">MERVVNSGPVEPTILKLQSDHRSEWLWREKLAFDLCVRPIKIEMAWTLLTSHPPHQRVEECLSSARLYNVVRVADIFGRGRPWRAMLQALTGYDGPINDRSFVWCWERMLPLQPGLYESEDDDVVLPYAMRWTKGVERKIEPHHTLIAIRDQIDHMTEAHILKISLELQKDPAHALWRHEIESMVKQTFEETRDAIPPDGPFVTLNHSIIM</sequence>
<protein>
    <submittedName>
        <fullName evidence="1">Uncharacterized protein</fullName>
    </submittedName>
</protein>
<dbReference type="AlphaFoldDB" id="A0A2G2ZWZ6"/>
<evidence type="ECO:0000313" key="1">
    <source>
        <dbReference type="EMBL" id="PHT86489.1"/>
    </source>
</evidence>
<dbReference type="Proteomes" id="UP000222542">
    <property type="component" value="Unassembled WGS sequence"/>
</dbReference>
<evidence type="ECO:0000313" key="2">
    <source>
        <dbReference type="Proteomes" id="UP000222542"/>
    </source>
</evidence>
<dbReference type="Gramene" id="PHT86489">
    <property type="protein sequence ID" value="PHT86489"/>
    <property type="gene ID" value="T459_08595"/>
</dbReference>
<dbReference type="EMBL" id="AYRZ02000003">
    <property type="protein sequence ID" value="PHT86489.1"/>
    <property type="molecule type" value="Genomic_DNA"/>
</dbReference>
<name>A0A2G2ZWZ6_CAPAN</name>
<organism evidence="1 2">
    <name type="scientific">Capsicum annuum</name>
    <name type="common">Capsicum pepper</name>
    <dbReference type="NCBI Taxonomy" id="4072"/>
    <lineage>
        <taxon>Eukaryota</taxon>
        <taxon>Viridiplantae</taxon>
        <taxon>Streptophyta</taxon>
        <taxon>Embryophyta</taxon>
        <taxon>Tracheophyta</taxon>
        <taxon>Spermatophyta</taxon>
        <taxon>Magnoliopsida</taxon>
        <taxon>eudicotyledons</taxon>
        <taxon>Gunneridae</taxon>
        <taxon>Pentapetalae</taxon>
        <taxon>asterids</taxon>
        <taxon>lamiids</taxon>
        <taxon>Solanales</taxon>
        <taxon>Solanaceae</taxon>
        <taxon>Solanoideae</taxon>
        <taxon>Capsiceae</taxon>
        <taxon>Capsicum</taxon>
    </lineage>
</organism>
<proteinExistence type="predicted"/>
<gene>
    <name evidence="1" type="ORF">T459_08595</name>
</gene>
<reference evidence="1 2" key="1">
    <citation type="journal article" date="2014" name="Nat. Genet.">
        <title>Genome sequence of the hot pepper provides insights into the evolution of pungency in Capsicum species.</title>
        <authorList>
            <person name="Kim S."/>
            <person name="Park M."/>
            <person name="Yeom S.I."/>
            <person name="Kim Y.M."/>
            <person name="Lee J.M."/>
            <person name="Lee H.A."/>
            <person name="Seo E."/>
            <person name="Choi J."/>
            <person name="Cheong K."/>
            <person name="Kim K.T."/>
            <person name="Jung K."/>
            <person name="Lee G.W."/>
            <person name="Oh S.K."/>
            <person name="Bae C."/>
            <person name="Kim S.B."/>
            <person name="Lee H.Y."/>
            <person name="Kim S.Y."/>
            <person name="Kim M.S."/>
            <person name="Kang B.C."/>
            <person name="Jo Y.D."/>
            <person name="Yang H.B."/>
            <person name="Jeong H.J."/>
            <person name="Kang W.H."/>
            <person name="Kwon J.K."/>
            <person name="Shin C."/>
            <person name="Lim J.Y."/>
            <person name="Park J.H."/>
            <person name="Huh J.H."/>
            <person name="Kim J.S."/>
            <person name="Kim B.D."/>
            <person name="Cohen O."/>
            <person name="Paran I."/>
            <person name="Suh M.C."/>
            <person name="Lee S.B."/>
            <person name="Kim Y.K."/>
            <person name="Shin Y."/>
            <person name="Noh S.J."/>
            <person name="Park J."/>
            <person name="Seo Y.S."/>
            <person name="Kwon S.Y."/>
            <person name="Kim H.A."/>
            <person name="Park J.M."/>
            <person name="Kim H.J."/>
            <person name="Choi S.B."/>
            <person name="Bosland P.W."/>
            <person name="Reeves G."/>
            <person name="Jo S.H."/>
            <person name="Lee B.W."/>
            <person name="Cho H.T."/>
            <person name="Choi H.S."/>
            <person name="Lee M.S."/>
            <person name="Yu Y."/>
            <person name="Do Choi Y."/>
            <person name="Park B.S."/>
            <person name="van Deynze A."/>
            <person name="Ashrafi H."/>
            <person name="Hill T."/>
            <person name="Kim W.T."/>
            <person name="Pai H.S."/>
            <person name="Ahn H.K."/>
            <person name="Yeam I."/>
            <person name="Giovannoni J.J."/>
            <person name="Rose J.K."/>
            <person name="Sorensen I."/>
            <person name="Lee S.J."/>
            <person name="Kim R.W."/>
            <person name="Choi I.Y."/>
            <person name="Choi B.S."/>
            <person name="Lim J.S."/>
            <person name="Lee Y.H."/>
            <person name="Choi D."/>
        </authorList>
    </citation>
    <scope>NUCLEOTIDE SEQUENCE [LARGE SCALE GENOMIC DNA]</scope>
    <source>
        <strain evidence="2">cv. CM334</strain>
    </source>
</reference>
<comment type="caution">
    <text evidence="1">The sequence shown here is derived from an EMBL/GenBank/DDBJ whole genome shotgun (WGS) entry which is preliminary data.</text>
</comment>
<keyword evidence="2" id="KW-1185">Reference proteome</keyword>
<accession>A0A2G2ZWZ6</accession>